<dbReference type="EMBL" id="SRYB01000035">
    <property type="protein sequence ID" value="TGY76848.1"/>
    <property type="molecule type" value="Genomic_DNA"/>
</dbReference>
<evidence type="ECO:0000313" key="2">
    <source>
        <dbReference type="Proteomes" id="UP000306319"/>
    </source>
</evidence>
<proteinExistence type="predicted"/>
<accession>A0AC61RFR6</accession>
<organism evidence="1 2">
    <name type="scientific">Lepagella muris</name>
    <dbReference type="NCBI Taxonomy" id="3032870"/>
    <lineage>
        <taxon>Bacteria</taxon>
        <taxon>Pseudomonadati</taxon>
        <taxon>Bacteroidota</taxon>
        <taxon>Bacteroidia</taxon>
        <taxon>Bacteroidales</taxon>
        <taxon>Muribaculaceae</taxon>
        <taxon>Lepagella</taxon>
    </lineage>
</organism>
<sequence length="429" mass="46911">MKHIPFYLLSVSLLTLAGCSDNDSTPIAPIKEKTYSGVSELEVFYNDKPMVGKTAVFAQEDNKALVKVFSEFDLSQLSEFGLSGKLPSPGIIPGSPLFNINTDVKDNGSSWEFSGSGENDFCTYKYTGYATPDNFKLYISDAALKNGGMSPAIWKPAPIKKGDDGSISSTPFYIDWEYRPIKEIDINLSPIIEALTVIPVIPVYDNTAYMSVSQAIFEIVKGVAFLSDGNILISYISSVGGAAHLDQTAPNGFQYVMPTSDMLKFYVNPLSFFSFILENTSGSTPESEIDLNATGLWPAKDSQTKPDANSPTMENIKKFLASPTVQKILKSIMPQLLPMVAEGIPMAYNLSDNSLKIFIDTEMAVGIMTPIVKTLIEDNTTIELIKKYIASDPRLAALLPDVEKAIALLPKAIEQTTTFNIGFNLIPYE</sequence>
<dbReference type="Proteomes" id="UP000306319">
    <property type="component" value="Unassembled WGS sequence"/>
</dbReference>
<name>A0AC61RFR6_9BACT</name>
<keyword evidence="2" id="KW-1185">Reference proteome</keyword>
<reference evidence="1" key="1">
    <citation type="submission" date="2019-04" db="EMBL/GenBank/DDBJ databases">
        <title>Microbes associate with the intestines of laboratory mice.</title>
        <authorList>
            <person name="Navarre W."/>
            <person name="Wong E."/>
            <person name="Huang K."/>
            <person name="Tropini C."/>
            <person name="Ng K."/>
            <person name="Yu B."/>
        </authorList>
    </citation>
    <scope>NUCLEOTIDE SEQUENCE</scope>
    <source>
        <strain evidence="1">NM04_E33</strain>
    </source>
</reference>
<comment type="caution">
    <text evidence="1">The sequence shown here is derived from an EMBL/GenBank/DDBJ whole genome shotgun (WGS) entry which is preliminary data.</text>
</comment>
<gene>
    <name evidence="1" type="ORF">E5331_17235</name>
</gene>
<protein>
    <submittedName>
        <fullName evidence="1">Uncharacterized protein</fullName>
    </submittedName>
</protein>
<evidence type="ECO:0000313" key="1">
    <source>
        <dbReference type="EMBL" id="TGY76848.1"/>
    </source>
</evidence>